<organism evidence="2 3">
    <name type="scientific">Xylella fastidiosa subsp. sandyi Ann-1</name>
    <dbReference type="NCBI Taxonomy" id="155920"/>
    <lineage>
        <taxon>Bacteria</taxon>
        <taxon>Pseudomonadati</taxon>
        <taxon>Pseudomonadota</taxon>
        <taxon>Gammaproteobacteria</taxon>
        <taxon>Lysobacterales</taxon>
        <taxon>Lysobacteraceae</taxon>
        <taxon>Xylella</taxon>
    </lineage>
</organism>
<dbReference type="HOGENOM" id="CLU_1685904_0_0_6"/>
<name>A0A060H340_XYLFS</name>
<dbReference type="Proteomes" id="UP000027215">
    <property type="component" value="Chromosome"/>
</dbReference>
<reference evidence="2 3" key="1">
    <citation type="submission" date="2013-08" db="EMBL/GenBank/DDBJ databases">
        <authorList>
            <person name="Stouthamer R."/>
            <person name="Nunney L."/>
        </authorList>
    </citation>
    <scope>NUCLEOTIDE SEQUENCE [LARGE SCALE GENOMIC DNA]</scope>
    <source>
        <strain evidence="3">ann-1</strain>
    </source>
</reference>
<dbReference type="Pfam" id="PF07603">
    <property type="entry name" value="Lcl_C"/>
    <property type="match status" value="1"/>
</dbReference>
<proteinExistence type="predicted"/>
<feature type="domain" description="Lcl C-terminal" evidence="1">
    <location>
        <begin position="29"/>
        <end position="139"/>
    </location>
</feature>
<evidence type="ECO:0000259" key="1">
    <source>
        <dbReference type="Pfam" id="PF07603"/>
    </source>
</evidence>
<evidence type="ECO:0000313" key="3">
    <source>
        <dbReference type="Proteomes" id="UP000027215"/>
    </source>
</evidence>
<dbReference type="KEGG" id="xfs:D934_06225"/>
<evidence type="ECO:0000313" key="2">
    <source>
        <dbReference type="EMBL" id="AIC09948.1"/>
    </source>
</evidence>
<dbReference type="EMBL" id="CP006696">
    <property type="protein sequence ID" value="AIC09948.1"/>
    <property type="molecule type" value="Genomic_DNA"/>
</dbReference>
<gene>
    <name evidence="2" type="ORF">D934_06225</name>
</gene>
<protein>
    <recommendedName>
        <fullName evidence="1">Lcl C-terminal domain-containing protein</fullName>
    </recommendedName>
</protein>
<sequence length="155" mass="17182">MSTASFGYAPTTGGARFTKIYDTDGYHAITRDEHKGLEWLTGYVGGPSSNAYGPDCDAAEECRQLAIWGYDNWRLPTQEEALSANGAAAYLRWEEPSYWIWTCTPDDDHPREAAWVVKFGTNHTAAVYRTVKYLVCAVRGQMRTDATATPKAGES</sequence>
<dbReference type="PATRIC" id="fig|155920.8.peg.1462"/>
<dbReference type="AlphaFoldDB" id="A0A060H340"/>
<dbReference type="RefSeq" id="WP_024748570.1">
    <property type="nucleotide sequence ID" value="NZ_CP006696.1"/>
</dbReference>
<accession>A0A060H340</accession>
<dbReference type="InterPro" id="IPR011460">
    <property type="entry name" value="Lcl_C"/>
</dbReference>